<reference evidence="1 2" key="1">
    <citation type="submission" date="2018-11" db="EMBL/GenBank/DDBJ databases">
        <title>Draft genome of Simplicispira Flexivirga sp. BO-16.</title>
        <authorList>
            <person name="Im W.T."/>
        </authorList>
    </citation>
    <scope>NUCLEOTIDE SEQUENCE [LARGE SCALE GENOMIC DNA]</scope>
    <source>
        <strain evidence="1 2">BO-16</strain>
    </source>
</reference>
<name>A0A3M9LVF6_9MICO</name>
<dbReference type="AlphaFoldDB" id="A0A3M9LVF6"/>
<keyword evidence="2" id="KW-1185">Reference proteome</keyword>
<gene>
    <name evidence="1" type="ORF">EFY87_19805</name>
</gene>
<evidence type="ECO:0000313" key="2">
    <source>
        <dbReference type="Proteomes" id="UP000271678"/>
    </source>
</evidence>
<evidence type="ECO:0000313" key="1">
    <source>
        <dbReference type="EMBL" id="RNI16925.1"/>
    </source>
</evidence>
<comment type="caution">
    <text evidence="1">The sequence shown here is derived from an EMBL/GenBank/DDBJ whole genome shotgun (WGS) entry which is preliminary data.</text>
</comment>
<sequence>MSAADDRRVHLVGAGVLAGGFGKVYATWPLAVLDIGEAVVILRLRPRWLGAMFGAQPLRVVPGPDVEVFPARGGLFKTRYVGMRSGSAEGYFATSKPQVLLGTLRDVGCRVSDREERFLA</sequence>
<protein>
    <submittedName>
        <fullName evidence="1">Uncharacterized protein</fullName>
    </submittedName>
</protein>
<organism evidence="1 2">
    <name type="scientific">Flexivirga caeni</name>
    <dbReference type="NCBI Taxonomy" id="2294115"/>
    <lineage>
        <taxon>Bacteria</taxon>
        <taxon>Bacillati</taxon>
        <taxon>Actinomycetota</taxon>
        <taxon>Actinomycetes</taxon>
        <taxon>Micrococcales</taxon>
        <taxon>Dermacoccaceae</taxon>
        <taxon>Flexivirga</taxon>
    </lineage>
</organism>
<accession>A0A3M9LVF6</accession>
<dbReference type="Proteomes" id="UP000271678">
    <property type="component" value="Unassembled WGS sequence"/>
</dbReference>
<dbReference type="EMBL" id="RJJQ01000037">
    <property type="protein sequence ID" value="RNI16925.1"/>
    <property type="molecule type" value="Genomic_DNA"/>
</dbReference>
<proteinExistence type="predicted"/>